<dbReference type="InterPro" id="IPR056111">
    <property type="entry name" value="DUF7694"/>
</dbReference>
<organism evidence="3">
    <name type="scientific">marine sediment metagenome</name>
    <dbReference type="NCBI Taxonomy" id="412755"/>
    <lineage>
        <taxon>unclassified sequences</taxon>
        <taxon>metagenomes</taxon>
        <taxon>ecological metagenomes</taxon>
    </lineage>
</organism>
<feature type="domain" description="DUF7694" evidence="2">
    <location>
        <begin position="65"/>
        <end position="119"/>
    </location>
</feature>
<feature type="region of interest" description="Disordered" evidence="1">
    <location>
        <begin position="186"/>
        <end position="260"/>
    </location>
</feature>
<comment type="caution">
    <text evidence="3">The sequence shown here is derived from an EMBL/GenBank/DDBJ whole genome shotgun (WGS) entry which is preliminary data.</text>
</comment>
<feature type="compositionally biased region" description="Basic and acidic residues" evidence="1">
    <location>
        <begin position="193"/>
        <end position="206"/>
    </location>
</feature>
<evidence type="ECO:0000256" key="1">
    <source>
        <dbReference type="SAM" id="MobiDB-lite"/>
    </source>
</evidence>
<sequence>MSKRRNKQPRRTPRDAPWTPFYQCDHYTDGAGNKTALPTGAVYLRNNHYQVDLRVMESKEPFGRVVWLSIKRNDRKTIHDWRDLQRIKTEVLGAEIEAIELYPAESRHVDTSNQYCLWCFMDGYRFPYGYQERLLMDKDRGDGPPELSLSQQRPWRYHERPDDVLSMGEVMRQYVKDKDFGARVDGLPATTKEAGDGKGAVEEVQRVRGSKTRGLVRQTQEREGRLPGDVQEVPRRNEGKGQAEAQDVARAEGHAREQDD</sequence>
<proteinExistence type="predicted"/>
<name>A0A0F9V3D6_9ZZZZ</name>
<feature type="compositionally biased region" description="Basic and acidic residues" evidence="1">
    <location>
        <begin position="219"/>
        <end position="260"/>
    </location>
</feature>
<dbReference type="Pfam" id="PF24746">
    <property type="entry name" value="DUF7694"/>
    <property type="match status" value="1"/>
</dbReference>
<dbReference type="EMBL" id="LAZR01000460">
    <property type="protein sequence ID" value="KKN68031.1"/>
    <property type="molecule type" value="Genomic_DNA"/>
</dbReference>
<dbReference type="AlphaFoldDB" id="A0A0F9V3D6"/>
<evidence type="ECO:0000313" key="3">
    <source>
        <dbReference type="EMBL" id="KKN68031.1"/>
    </source>
</evidence>
<protein>
    <recommendedName>
        <fullName evidence="2">DUF7694 domain-containing protein</fullName>
    </recommendedName>
</protein>
<gene>
    <name evidence="3" type="ORF">LCGC14_0455870</name>
</gene>
<accession>A0A0F9V3D6</accession>
<evidence type="ECO:0000259" key="2">
    <source>
        <dbReference type="Pfam" id="PF24746"/>
    </source>
</evidence>
<reference evidence="3" key="1">
    <citation type="journal article" date="2015" name="Nature">
        <title>Complex archaea that bridge the gap between prokaryotes and eukaryotes.</title>
        <authorList>
            <person name="Spang A."/>
            <person name="Saw J.H."/>
            <person name="Jorgensen S.L."/>
            <person name="Zaremba-Niedzwiedzka K."/>
            <person name="Martijn J."/>
            <person name="Lind A.E."/>
            <person name="van Eijk R."/>
            <person name="Schleper C."/>
            <person name="Guy L."/>
            <person name="Ettema T.J."/>
        </authorList>
    </citation>
    <scope>NUCLEOTIDE SEQUENCE</scope>
</reference>